<keyword evidence="5 8" id="KW-0456">Lyase</keyword>
<feature type="binding site" evidence="7">
    <location>
        <position position="97"/>
    </location>
    <ligand>
        <name>Zn(2+)</name>
        <dbReference type="ChEBI" id="CHEBI:29105"/>
    </ligand>
</feature>
<evidence type="ECO:0000313" key="9">
    <source>
        <dbReference type="EMBL" id="KIK20804.1"/>
    </source>
</evidence>
<dbReference type="GO" id="GO:0008270">
    <property type="term" value="F:zinc ion binding"/>
    <property type="evidence" value="ECO:0007669"/>
    <property type="project" value="UniProtKB-UniRule"/>
</dbReference>
<dbReference type="InterPro" id="IPR036874">
    <property type="entry name" value="Carbonic_anhydrase_sf"/>
</dbReference>
<dbReference type="STRING" id="765257.A0A0C9Z3K7"/>
<feature type="binding site" evidence="7">
    <location>
        <position position="153"/>
    </location>
    <ligand>
        <name>Zn(2+)</name>
        <dbReference type="ChEBI" id="CHEBI:29105"/>
    </ligand>
</feature>
<name>A0A0C9Z3K7_9AGAM</name>
<evidence type="ECO:0000256" key="7">
    <source>
        <dbReference type="PIRSR" id="PIRSR601765-1"/>
    </source>
</evidence>
<reference evidence="9 10" key="1">
    <citation type="submission" date="2014-04" db="EMBL/GenBank/DDBJ databases">
        <authorList>
            <consortium name="DOE Joint Genome Institute"/>
            <person name="Kuo A."/>
            <person name="Kohler A."/>
            <person name="Costa M.D."/>
            <person name="Nagy L.G."/>
            <person name="Floudas D."/>
            <person name="Copeland A."/>
            <person name="Barry K.W."/>
            <person name="Cichocki N."/>
            <person name="Veneault-Fourrey C."/>
            <person name="LaButti K."/>
            <person name="Lindquist E.A."/>
            <person name="Lipzen A."/>
            <person name="Lundell T."/>
            <person name="Morin E."/>
            <person name="Murat C."/>
            <person name="Sun H."/>
            <person name="Tunlid A."/>
            <person name="Henrissat B."/>
            <person name="Grigoriev I.V."/>
            <person name="Hibbett D.S."/>
            <person name="Martin F."/>
            <person name="Nordberg H.P."/>
            <person name="Cantor M.N."/>
            <person name="Hua S.X."/>
        </authorList>
    </citation>
    <scope>NUCLEOTIDE SEQUENCE [LARGE SCALE GENOMIC DNA]</scope>
    <source>
        <strain evidence="9 10">441</strain>
    </source>
</reference>
<evidence type="ECO:0000313" key="10">
    <source>
        <dbReference type="Proteomes" id="UP000054018"/>
    </source>
</evidence>
<evidence type="ECO:0000256" key="5">
    <source>
        <dbReference type="ARBA" id="ARBA00023239"/>
    </source>
</evidence>
<keyword evidence="3 7" id="KW-0479">Metal-binding</keyword>
<keyword evidence="4 7" id="KW-0862">Zinc</keyword>
<dbReference type="EC" id="4.2.1.1" evidence="2 8"/>
<dbReference type="GO" id="GO:0034599">
    <property type="term" value="P:cellular response to oxidative stress"/>
    <property type="evidence" value="ECO:0007669"/>
    <property type="project" value="TreeGrafter"/>
</dbReference>
<organism evidence="9 10">
    <name type="scientific">Pisolithus microcarpus 441</name>
    <dbReference type="NCBI Taxonomy" id="765257"/>
    <lineage>
        <taxon>Eukaryota</taxon>
        <taxon>Fungi</taxon>
        <taxon>Dikarya</taxon>
        <taxon>Basidiomycota</taxon>
        <taxon>Agaricomycotina</taxon>
        <taxon>Agaricomycetes</taxon>
        <taxon>Agaricomycetidae</taxon>
        <taxon>Boletales</taxon>
        <taxon>Sclerodermatineae</taxon>
        <taxon>Pisolithaceae</taxon>
        <taxon>Pisolithus</taxon>
    </lineage>
</organism>
<dbReference type="EMBL" id="KN833759">
    <property type="protein sequence ID" value="KIK20804.1"/>
    <property type="molecule type" value="Genomic_DNA"/>
</dbReference>
<dbReference type="Proteomes" id="UP000054018">
    <property type="component" value="Unassembled WGS sequence"/>
</dbReference>
<evidence type="ECO:0000256" key="4">
    <source>
        <dbReference type="ARBA" id="ARBA00022833"/>
    </source>
</evidence>
<feature type="binding site" evidence="7">
    <location>
        <position position="99"/>
    </location>
    <ligand>
        <name>Zn(2+)</name>
        <dbReference type="ChEBI" id="CHEBI:29105"/>
    </ligand>
</feature>
<dbReference type="OrthoDB" id="10248475at2759"/>
<dbReference type="PANTHER" id="PTHR11002:SF76">
    <property type="entry name" value="CARBONIC ANHYDRASE"/>
    <property type="match status" value="1"/>
</dbReference>
<evidence type="ECO:0000256" key="6">
    <source>
        <dbReference type="ARBA" id="ARBA00048348"/>
    </source>
</evidence>
<comment type="cofactor">
    <cofactor evidence="7">
        <name>Zn(2+)</name>
        <dbReference type="ChEBI" id="CHEBI:29105"/>
    </cofactor>
    <text evidence="7">Binds 1 zinc ion per subunit.</text>
</comment>
<gene>
    <name evidence="9" type="ORF">PISMIDRAFT_573514</name>
</gene>
<dbReference type="GO" id="GO:0004089">
    <property type="term" value="F:carbonate dehydratase activity"/>
    <property type="evidence" value="ECO:0007669"/>
    <property type="project" value="UniProtKB-UniRule"/>
</dbReference>
<dbReference type="SUPFAM" id="SSF53056">
    <property type="entry name" value="beta-carbonic anhydrase, cab"/>
    <property type="match status" value="1"/>
</dbReference>
<dbReference type="InterPro" id="IPR001765">
    <property type="entry name" value="Carbonic_anhydrase"/>
</dbReference>
<comment type="function">
    <text evidence="8">Reversible hydration of carbon dioxide.</text>
</comment>
<dbReference type="AlphaFoldDB" id="A0A0C9Z3K7"/>
<evidence type="ECO:0000256" key="1">
    <source>
        <dbReference type="ARBA" id="ARBA00006217"/>
    </source>
</evidence>
<proteinExistence type="inferred from homology"/>
<dbReference type="HOGENOM" id="CLU_053879_3_2_1"/>
<evidence type="ECO:0000256" key="3">
    <source>
        <dbReference type="ARBA" id="ARBA00022723"/>
    </source>
</evidence>
<sequence>MARNSAMETAFHYSQLQSHVMQRFNTNTETISLPRNHDLPTMCEGHADSQCSSHDVRDVVPSILRVNHQWAHVTKTKTPCYFPQSDKQSPKLLWIGCSDSRILEGDITVARPGDVFVHRNIANQFFTQDTNTLAVVGYAIAALGVRNVAIVGHKKCGGVIFAYGESQDGFPERIFPTEEEGAECFASSDTPAPVRTWLKPLANHLQQFWPKLTLEQATKENVLLQVNNLFGMKQTILQWSSNQPVLVHGLLYDFTTGILETLTTVDIKP</sequence>
<comment type="similarity">
    <text evidence="1 8">Belongs to the beta-class carbonic anhydrase family.</text>
</comment>
<keyword evidence="10" id="KW-1185">Reference proteome</keyword>
<dbReference type="PANTHER" id="PTHR11002">
    <property type="entry name" value="CARBONIC ANHYDRASE"/>
    <property type="match status" value="1"/>
</dbReference>
<reference evidence="10" key="2">
    <citation type="submission" date="2015-01" db="EMBL/GenBank/DDBJ databases">
        <title>Evolutionary Origins and Diversification of the Mycorrhizal Mutualists.</title>
        <authorList>
            <consortium name="DOE Joint Genome Institute"/>
            <consortium name="Mycorrhizal Genomics Consortium"/>
            <person name="Kohler A."/>
            <person name="Kuo A."/>
            <person name="Nagy L.G."/>
            <person name="Floudas D."/>
            <person name="Copeland A."/>
            <person name="Barry K.W."/>
            <person name="Cichocki N."/>
            <person name="Veneault-Fourrey C."/>
            <person name="LaButti K."/>
            <person name="Lindquist E.A."/>
            <person name="Lipzen A."/>
            <person name="Lundell T."/>
            <person name="Morin E."/>
            <person name="Murat C."/>
            <person name="Riley R."/>
            <person name="Ohm R."/>
            <person name="Sun H."/>
            <person name="Tunlid A."/>
            <person name="Henrissat B."/>
            <person name="Grigoriev I.V."/>
            <person name="Hibbett D.S."/>
            <person name="Martin F."/>
        </authorList>
    </citation>
    <scope>NUCLEOTIDE SEQUENCE [LARGE SCALE GENOMIC DNA]</scope>
    <source>
        <strain evidence="10">441</strain>
    </source>
</reference>
<feature type="binding site" evidence="7">
    <location>
        <position position="156"/>
    </location>
    <ligand>
        <name>Zn(2+)</name>
        <dbReference type="ChEBI" id="CHEBI:29105"/>
    </ligand>
</feature>
<evidence type="ECO:0000256" key="8">
    <source>
        <dbReference type="RuleBase" id="RU003956"/>
    </source>
</evidence>
<dbReference type="Gene3D" id="3.40.1050.10">
    <property type="entry name" value="Carbonic anhydrase"/>
    <property type="match status" value="1"/>
</dbReference>
<dbReference type="GO" id="GO:0071244">
    <property type="term" value="P:cellular response to carbon dioxide"/>
    <property type="evidence" value="ECO:0007669"/>
    <property type="project" value="TreeGrafter"/>
</dbReference>
<protein>
    <recommendedName>
        <fullName evidence="2 8">Carbonic anhydrase</fullName>
        <ecNumber evidence="2 8">4.2.1.1</ecNumber>
    </recommendedName>
    <alternativeName>
        <fullName evidence="8">Carbonate dehydratase</fullName>
    </alternativeName>
</protein>
<comment type="catalytic activity">
    <reaction evidence="6 8">
        <text>hydrogencarbonate + H(+) = CO2 + H2O</text>
        <dbReference type="Rhea" id="RHEA:10748"/>
        <dbReference type="ChEBI" id="CHEBI:15377"/>
        <dbReference type="ChEBI" id="CHEBI:15378"/>
        <dbReference type="ChEBI" id="CHEBI:16526"/>
        <dbReference type="ChEBI" id="CHEBI:17544"/>
        <dbReference type="EC" id="4.2.1.1"/>
    </reaction>
</comment>
<accession>A0A0C9Z3K7</accession>
<dbReference type="Pfam" id="PF00484">
    <property type="entry name" value="Pro_CA"/>
    <property type="match status" value="1"/>
</dbReference>
<dbReference type="SMART" id="SM00947">
    <property type="entry name" value="Pro_CA"/>
    <property type="match status" value="1"/>
</dbReference>
<evidence type="ECO:0000256" key="2">
    <source>
        <dbReference type="ARBA" id="ARBA00012925"/>
    </source>
</evidence>